<evidence type="ECO:0000313" key="2">
    <source>
        <dbReference type="EMBL" id="TFV72289.1"/>
    </source>
</evidence>
<dbReference type="AlphaFoldDB" id="A0A4Y9NW63"/>
<dbReference type="Gene3D" id="3.30.2310.20">
    <property type="entry name" value="RelE-like"/>
    <property type="match status" value="1"/>
</dbReference>
<dbReference type="InterPro" id="IPR007712">
    <property type="entry name" value="RelE/ParE_toxin"/>
</dbReference>
<dbReference type="EMBL" id="SPQS01000014">
    <property type="protein sequence ID" value="TFV72289.1"/>
    <property type="molecule type" value="Genomic_DNA"/>
</dbReference>
<evidence type="ECO:0000313" key="3">
    <source>
        <dbReference type="Proteomes" id="UP000297700"/>
    </source>
</evidence>
<dbReference type="Pfam" id="PF05016">
    <property type="entry name" value="ParE_toxin"/>
    <property type="match status" value="1"/>
</dbReference>
<dbReference type="Proteomes" id="UP000297700">
    <property type="component" value="Unassembled WGS sequence"/>
</dbReference>
<comment type="caution">
    <text evidence="2">The sequence shown here is derived from an EMBL/GenBank/DDBJ whole genome shotgun (WGS) entry which is preliminary data.</text>
</comment>
<dbReference type="InterPro" id="IPR035093">
    <property type="entry name" value="RelE/ParE_toxin_dom_sf"/>
</dbReference>
<name>A0A4Y9NW63_9BRAD</name>
<evidence type="ECO:0000256" key="1">
    <source>
        <dbReference type="ARBA" id="ARBA00022649"/>
    </source>
</evidence>
<organism evidence="2 3">
    <name type="scientific">Bradyrhizobium frederickii</name>
    <dbReference type="NCBI Taxonomy" id="2560054"/>
    <lineage>
        <taxon>Bacteria</taxon>
        <taxon>Pseudomonadati</taxon>
        <taxon>Pseudomonadota</taxon>
        <taxon>Alphaproteobacteria</taxon>
        <taxon>Hyphomicrobiales</taxon>
        <taxon>Nitrobacteraceae</taxon>
        <taxon>Bradyrhizobium</taxon>
    </lineage>
</organism>
<proteinExistence type="predicted"/>
<reference evidence="2 3" key="1">
    <citation type="submission" date="2019-03" db="EMBL/GenBank/DDBJ databases">
        <title>Bradyrhizobium strains diversity.</title>
        <authorList>
            <person name="Urquiaga M.C.O."/>
            <person name="Hungria M."/>
            <person name="Delamuta J.R.M."/>
            <person name="Klepa M.S."/>
        </authorList>
    </citation>
    <scope>NUCLEOTIDE SEQUENCE [LARGE SCALE GENOMIC DNA]</scope>
    <source>
        <strain evidence="2 3">CNPSo 3426</strain>
    </source>
</reference>
<sequence length="70" mass="8242">MHAPHVVPQFRDALRAALIRIAEHPRQFPAAYKDTRRAMLRRFPYIVVFRELQDAVYVIAVFHTSRDPLV</sequence>
<protein>
    <submittedName>
        <fullName evidence="2">Type II toxin-antitoxin system RelE/ParE family toxin</fullName>
    </submittedName>
</protein>
<keyword evidence="1" id="KW-1277">Toxin-antitoxin system</keyword>
<gene>
    <name evidence="2" type="ORF">E4K64_23490</name>
</gene>
<accession>A0A4Y9NW63</accession>